<dbReference type="InterPro" id="IPR014027">
    <property type="entry name" value="UDP-Glc/GDP-Man_DH_C"/>
</dbReference>
<dbReference type="Pfam" id="PF03720">
    <property type="entry name" value="UDPG_MGDP_dh_C"/>
    <property type="match status" value="1"/>
</dbReference>
<sequence>MLEAAGTKWNFLPFRPGLVGGHCIGVDPYYLTYKAQSIGYHPEVILAGRRINDGMGSYIAQQVVKLLISRGFRVKGSRILVLGLTFKENCPDIRNSQIFSLVAELAGFHCEVVVYDPWVEPTYTDQNTIFKLITNLQCTENIEFQAVIGAVAHSVFGDVNPRDYVQNNGVVFDVKGMFKPDTVDARL</sequence>
<dbReference type="GO" id="GO:0051287">
    <property type="term" value="F:NAD binding"/>
    <property type="evidence" value="ECO:0007669"/>
    <property type="project" value="InterPro"/>
</dbReference>
<accession>A0A7W7Y4N5</accession>
<reference evidence="3 4" key="1">
    <citation type="submission" date="2020-08" db="EMBL/GenBank/DDBJ databases">
        <title>Genomic Encyclopedia of Type Strains, Phase IV (KMG-IV): sequencing the most valuable type-strain genomes for metagenomic binning, comparative biology and taxonomic classification.</title>
        <authorList>
            <person name="Goeker M."/>
        </authorList>
    </citation>
    <scope>NUCLEOTIDE SEQUENCE [LARGE SCALE GENOMIC DNA]</scope>
    <source>
        <strain evidence="3 4">DSM 22071</strain>
    </source>
</reference>
<evidence type="ECO:0000313" key="3">
    <source>
        <dbReference type="EMBL" id="MBB5021964.1"/>
    </source>
</evidence>
<evidence type="ECO:0000259" key="2">
    <source>
        <dbReference type="SMART" id="SM00984"/>
    </source>
</evidence>
<dbReference type="AlphaFoldDB" id="A0A7W7Y4N5"/>
<dbReference type="InterPro" id="IPR036220">
    <property type="entry name" value="UDP-Glc/GDP-Man_DH_C_sf"/>
</dbReference>
<organism evidence="3 4">
    <name type="scientific">Desulfurispira natronophila</name>
    <dbReference type="NCBI Taxonomy" id="682562"/>
    <lineage>
        <taxon>Bacteria</taxon>
        <taxon>Pseudomonadati</taxon>
        <taxon>Chrysiogenota</taxon>
        <taxon>Chrysiogenia</taxon>
        <taxon>Chrysiogenales</taxon>
        <taxon>Chrysiogenaceae</taxon>
        <taxon>Desulfurispira</taxon>
    </lineage>
</organism>
<dbReference type="InterPro" id="IPR017476">
    <property type="entry name" value="UDP-Glc/GDP-Man"/>
</dbReference>
<evidence type="ECO:0000256" key="1">
    <source>
        <dbReference type="ARBA" id="ARBA00006601"/>
    </source>
</evidence>
<dbReference type="PIRSF" id="PIRSF000124">
    <property type="entry name" value="UDPglc_GDPman_dh"/>
    <property type="match status" value="1"/>
</dbReference>
<keyword evidence="4" id="KW-1185">Reference proteome</keyword>
<dbReference type="PIRSF" id="PIRSF500136">
    <property type="entry name" value="UDP_ManNAc_DH"/>
    <property type="match status" value="1"/>
</dbReference>
<dbReference type="GO" id="GO:0000271">
    <property type="term" value="P:polysaccharide biosynthetic process"/>
    <property type="evidence" value="ECO:0007669"/>
    <property type="project" value="InterPro"/>
</dbReference>
<proteinExistence type="inferred from homology"/>
<protein>
    <submittedName>
        <fullName evidence="3">Nucleotide sugar dehydrogenase</fullName>
    </submittedName>
</protein>
<dbReference type="RefSeq" id="WP_183731609.1">
    <property type="nucleotide sequence ID" value="NZ_JACHID010000007.1"/>
</dbReference>
<name>A0A7W7Y4N5_9BACT</name>
<dbReference type="GO" id="GO:0016628">
    <property type="term" value="F:oxidoreductase activity, acting on the CH-CH group of donors, NAD or NADP as acceptor"/>
    <property type="evidence" value="ECO:0007669"/>
    <property type="project" value="InterPro"/>
</dbReference>
<dbReference type="InterPro" id="IPR014026">
    <property type="entry name" value="UDP-Glc/GDP-Man_DH_dimer"/>
</dbReference>
<comment type="caution">
    <text evidence="3">The sequence shown here is derived from an EMBL/GenBank/DDBJ whole genome shotgun (WGS) entry which is preliminary data.</text>
</comment>
<dbReference type="Pfam" id="PF00984">
    <property type="entry name" value="UDPG_MGDP_dh"/>
    <property type="match status" value="1"/>
</dbReference>
<dbReference type="InterPro" id="IPR028359">
    <property type="entry name" value="UDP_ManNAc/GlcNAc_DH"/>
</dbReference>
<comment type="similarity">
    <text evidence="1">Belongs to the UDP-glucose/GDP-mannose dehydrogenase family.</text>
</comment>
<dbReference type="Proteomes" id="UP000528322">
    <property type="component" value="Unassembled WGS sequence"/>
</dbReference>
<gene>
    <name evidence="3" type="ORF">HNR37_001281</name>
</gene>
<feature type="domain" description="UDP-glucose/GDP-mannose dehydrogenase C-terminal" evidence="2">
    <location>
        <begin position="80"/>
        <end position="180"/>
    </location>
</feature>
<dbReference type="PANTHER" id="PTHR43491">
    <property type="entry name" value="UDP-N-ACETYL-D-MANNOSAMINE DEHYDROGENASE"/>
    <property type="match status" value="1"/>
</dbReference>
<dbReference type="PANTHER" id="PTHR43491:SF2">
    <property type="entry name" value="UDP-N-ACETYL-D-MANNOSAMINE DEHYDROGENASE"/>
    <property type="match status" value="1"/>
</dbReference>
<evidence type="ECO:0000313" key="4">
    <source>
        <dbReference type="Proteomes" id="UP000528322"/>
    </source>
</evidence>
<dbReference type="SUPFAM" id="SSF48179">
    <property type="entry name" value="6-phosphogluconate dehydrogenase C-terminal domain-like"/>
    <property type="match status" value="1"/>
</dbReference>
<dbReference type="SMART" id="SM00984">
    <property type="entry name" value="UDPG_MGDP_dh_C"/>
    <property type="match status" value="1"/>
</dbReference>
<dbReference type="EMBL" id="JACHID010000007">
    <property type="protein sequence ID" value="MBB5021964.1"/>
    <property type="molecule type" value="Genomic_DNA"/>
</dbReference>
<dbReference type="InterPro" id="IPR008927">
    <property type="entry name" value="6-PGluconate_DH-like_C_sf"/>
</dbReference>
<dbReference type="SUPFAM" id="SSF52413">
    <property type="entry name" value="UDP-glucose/GDP-mannose dehydrogenase C-terminal domain"/>
    <property type="match status" value="1"/>
</dbReference>
<dbReference type="GO" id="GO:0016616">
    <property type="term" value="F:oxidoreductase activity, acting on the CH-OH group of donors, NAD or NADP as acceptor"/>
    <property type="evidence" value="ECO:0007669"/>
    <property type="project" value="InterPro"/>
</dbReference>
<dbReference type="Gene3D" id="3.40.50.720">
    <property type="entry name" value="NAD(P)-binding Rossmann-like Domain"/>
    <property type="match status" value="1"/>
</dbReference>